<dbReference type="Proteomes" id="UP000234237">
    <property type="component" value="Chromosome"/>
</dbReference>
<reference evidence="1" key="1">
    <citation type="submission" date="2016-11" db="EMBL/GenBank/DDBJ databases">
        <title>Complete genome sequence of Virgibacillus dokdonensis 21D, a halophilic bacterium isolated from the deep hypersaline anoxic basin Discovery in the Mediterranean Sea.</title>
        <authorList>
            <person name="Zeaiter Z."/>
            <person name="Booth J.M."/>
            <person name="Prosdocimi E.M."/>
            <person name="Mapelli F."/>
            <person name="Fusi M."/>
            <person name="Daffonchio D."/>
            <person name="Borin S."/>
            <person name="Crotti E."/>
        </authorList>
    </citation>
    <scope>NUCLEOTIDE SEQUENCE</scope>
    <source>
        <strain evidence="1">21D</strain>
    </source>
</reference>
<sequence>MSILLDLFDIVRYFYESRRVEEKDIEKNIRYLKQQQWFQNYLKHPEIYKVIVYDRDVREWIGKLKYKKLNHPSYVEKVRKKIGKLLSKKIDIVIH</sequence>
<organism evidence="1 3">
    <name type="scientific">Virgibacillus dokdonensis</name>
    <dbReference type="NCBI Taxonomy" id="302167"/>
    <lineage>
        <taxon>Bacteria</taxon>
        <taxon>Bacillati</taxon>
        <taxon>Bacillota</taxon>
        <taxon>Bacilli</taxon>
        <taxon>Bacillales</taxon>
        <taxon>Bacillaceae</taxon>
        <taxon>Virgibacillus</taxon>
    </lineage>
</organism>
<dbReference type="KEGG" id="vpn:A21D_00267"/>
<evidence type="ECO:0000313" key="1">
    <source>
        <dbReference type="EMBL" id="AUJ23380.1"/>
    </source>
</evidence>
<dbReference type="Proteomes" id="UP001356080">
    <property type="component" value="Unassembled WGS sequence"/>
</dbReference>
<reference evidence="2 4" key="3">
    <citation type="submission" date="2024-01" db="EMBL/GenBank/DDBJ databases">
        <title>Survival strategy associated with biotechnological potential of Virgibacillus dokdonensis T4.6 isolated from salt-fermented shrimp paste.</title>
        <authorList>
            <person name="Doan T.V."/>
            <person name="Quach N.T."/>
            <person name="Phi Q.-T."/>
        </authorList>
    </citation>
    <scope>NUCLEOTIDE SEQUENCE [LARGE SCALE GENOMIC DNA]</scope>
    <source>
        <strain evidence="2 4">T4.6</strain>
    </source>
</reference>
<dbReference type="EMBL" id="CP018622">
    <property type="protein sequence ID" value="AUJ23380.1"/>
    <property type="molecule type" value="Genomic_DNA"/>
</dbReference>
<reference evidence="3" key="2">
    <citation type="submission" date="2016-11" db="EMBL/GenBank/DDBJ databases">
        <title>Complete genome sequence of Virgibacillus pantothenticus 21D, a halophilic bacterium isolated from the deep hypersaline anoxic basin Discovery in the Mediterranean Sea.</title>
        <authorList>
            <person name="Zeaiter Z."/>
            <person name="Booth J.M."/>
            <person name="Prosdocimi E.M."/>
            <person name="Mapelli F."/>
            <person name="Fusi M."/>
            <person name="Daffonchio D."/>
            <person name="Borin S."/>
            <person name="Crotti E."/>
        </authorList>
    </citation>
    <scope>NUCLEOTIDE SEQUENCE [LARGE SCALE GENOMIC DNA]</scope>
    <source>
        <strain evidence="3">21D</strain>
    </source>
</reference>
<dbReference type="EMBL" id="JAZHPM010000001">
    <property type="protein sequence ID" value="MEF2290601.1"/>
    <property type="molecule type" value="Genomic_DNA"/>
</dbReference>
<proteinExistence type="predicted"/>
<evidence type="ECO:0000313" key="3">
    <source>
        <dbReference type="Proteomes" id="UP000234237"/>
    </source>
</evidence>
<keyword evidence="4" id="KW-1185">Reference proteome</keyword>
<accession>A0A2K9J304</accession>
<gene>
    <name evidence="1" type="ORF">A21D_00267</name>
    <name evidence="2" type="ORF">V2W34_01090</name>
</gene>
<evidence type="ECO:0000313" key="4">
    <source>
        <dbReference type="Proteomes" id="UP001356080"/>
    </source>
</evidence>
<protein>
    <submittedName>
        <fullName evidence="1">Uncharacterized protein</fullName>
    </submittedName>
</protein>
<name>A0A2K9J304_9BACI</name>
<evidence type="ECO:0000313" key="2">
    <source>
        <dbReference type="EMBL" id="MEF2290601.1"/>
    </source>
</evidence>
<dbReference type="RefSeq" id="WP_101932438.1">
    <property type="nucleotide sequence ID" value="NZ_CP018622.1"/>
</dbReference>
<dbReference type="AlphaFoldDB" id="A0A2K9J304"/>